<dbReference type="AlphaFoldDB" id="A0A2T0UHY9"/>
<sequence length="253" mass="27311">MTTDTGSPRSALRTAMRPTADALPVERRALRDGVHDSILELLLEGDVQPGQSLSIDGLARQLGVSPTPVREAMVQLEHTGLVTRAALKGYRVAPPLTRERMAELVDARTVLELAAVRGAVPLSDNAILHLKAAHADHVVAASEVKEAQADTGEDGAAWAALRRYYDADWAFHRTFFEHCHNTYLLQLAESLSPQVHRMRQSAGHGVTDVDLAVAEHAAILRAAVTGDADATEETMRAHLGGVRQRSLAESEDA</sequence>
<keyword evidence="1" id="KW-0805">Transcription regulation</keyword>
<gene>
    <name evidence="6" type="ORF">BCF74_11576</name>
</gene>
<dbReference type="Pfam" id="PF07729">
    <property type="entry name" value="FCD"/>
    <property type="match status" value="1"/>
</dbReference>
<evidence type="ECO:0000313" key="6">
    <source>
        <dbReference type="EMBL" id="PRY57561.1"/>
    </source>
</evidence>
<dbReference type="EMBL" id="PVTI01000015">
    <property type="protein sequence ID" value="PRY57561.1"/>
    <property type="molecule type" value="Genomic_DNA"/>
</dbReference>
<dbReference type="SUPFAM" id="SSF48008">
    <property type="entry name" value="GntR ligand-binding domain-like"/>
    <property type="match status" value="1"/>
</dbReference>
<dbReference type="InterPro" id="IPR008920">
    <property type="entry name" value="TF_FadR/GntR_C"/>
</dbReference>
<dbReference type="InterPro" id="IPR036388">
    <property type="entry name" value="WH-like_DNA-bd_sf"/>
</dbReference>
<dbReference type="PANTHER" id="PTHR43537">
    <property type="entry name" value="TRANSCRIPTIONAL REGULATOR, GNTR FAMILY"/>
    <property type="match status" value="1"/>
</dbReference>
<dbReference type="SUPFAM" id="SSF46785">
    <property type="entry name" value="Winged helix' DNA-binding domain"/>
    <property type="match status" value="1"/>
</dbReference>
<evidence type="ECO:0000256" key="4">
    <source>
        <dbReference type="SAM" id="MobiDB-lite"/>
    </source>
</evidence>
<dbReference type="SMART" id="SM00895">
    <property type="entry name" value="FCD"/>
    <property type="match status" value="1"/>
</dbReference>
<dbReference type="PANTHER" id="PTHR43537:SF5">
    <property type="entry name" value="UXU OPERON TRANSCRIPTIONAL REGULATOR"/>
    <property type="match status" value="1"/>
</dbReference>
<dbReference type="Proteomes" id="UP000237822">
    <property type="component" value="Unassembled WGS sequence"/>
</dbReference>
<dbReference type="Gene3D" id="1.20.120.530">
    <property type="entry name" value="GntR ligand-binding domain-like"/>
    <property type="match status" value="1"/>
</dbReference>
<keyword evidence="7" id="KW-1185">Reference proteome</keyword>
<dbReference type="SMART" id="SM00345">
    <property type="entry name" value="HTH_GNTR"/>
    <property type="match status" value="1"/>
</dbReference>
<evidence type="ECO:0000313" key="7">
    <source>
        <dbReference type="Proteomes" id="UP000237822"/>
    </source>
</evidence>
<feature type="domain" description="HTH gntR-type" evidence="5">
    <location>
        <begin position="28"/>
        <end position="95"/>
    </location>
</feature>
<evidence type="ECO:0000256" key="3">
    <source>
        <dbReference type="ARBA" id="ARBA00023163"/>
    </source>
</evidence>
<proteinExistence type="predicted"/>
<accession>A0A2T0UHY9</accession>
<evidence type="ECO:0000256" key="2">
    <source>
        <dbReference type="ARBA" id="ARBA00023125"/>
    </source>
</evidence>
<evidence type="ECO:0000259" key="5">
    <source>
        <dbReference type="PROSITE" id="PS50949"/>
    </source>
</evidence>
<dbReference type="GO" id="GO:0003677">
    <property type="term" value="F:DNA binding"/>
    <property type="evidence" value="ECO:0007669"/>
    <property type="project" value="UniProtKB-KW"/>
</dbReference>
<comment type="caution">
    <text evidence="6">The sequence shown here is derived from an EMBL/GenBank/DDBJ whole genome shotgun (WGS) entry which is preliminary data.</text>
</comment>
<keyword evidence="2" id="KW-0238">DNA-binding</keyword>
<feature type="region of interest" description="Disordered" evidence="4">
    <location>
        <begin position="1"/>
        <end position="20"/>
    </location>
</feature>
<dbReference type="Gene3D" id="1.10.10.10">
    <property type="entry name" value="Winged helix-like DNA-binding domain superfamily/Winged helix DNA-binding domain"/>
    <property type="match status" value="1"/>
</dbReference>
<dbReference type="PROSITE" id="PS50949">
    <property type="entry name" value="HTH_GNTR"/>
    <property type="match status" value="1"/>
</dbReference>
<keyword evidence="3" id="KW-0804">Transcription</keyword>
<name>A0A2T0UHY9_9MICO</name>
<dbReference type="InterPro" id="IPR000524">
    <property type="entry name" value="Tscrpt_reg_HTH_GntR"/>
</dbReference>
<dbReference type="CDD" id="cd07377">
    <property type="entry name" value="WHTH_GntR"/>
    <property type="match status" value="1"/>
</dbReference>
<dbReference type="Pfam" id="PF00392">
    <property type="entry name" value="GntR"/>
    <property type="match status" value="1"/>
</dbReference>
<dbReference type="InterPro" id="IPR036390">
    <property type="entry name" value="WH_DNA-bd_sf"/>
</dbReference>
<evidence type="ECO:0000256" key="1">
    <source>
        <dbReference type="ARBA" id="ARBA00023015"/>
    </source>
</evidence>
<organism evidence="6 7">
    <name type="scientific">Knoellia remsis</name>
    <dbReference type="NCBI Taxonomy" id="407159"/>
    <lineage>
        <taxon>Bacteria</taxon>
        <taxon>Bacillati</taxon>
        <taxon>Actinomycetota</taxon>
        <taxon>Actinomycetes</taxon>
        <taxon>Micrococcales</taxon>
        <taxon>Intrasporangiaceae</taxon>
        <taxon>Knoellia</taxon>
    </lineage>
</organism>
<dbReference type="GO" id="GO:0003700">
    <property type="term" value="F:DNA-binding transcription factor activity"/>
    <property type="evidence" value="ECO:0007669"/>
    <property type="project" value="InterPro"/>
</dbReference>
<reference evidence="6 7" key="1">
    <citation type="submission" date="2018-03" db="EMBL/GenBank/DDBJ databases">
        <title>Genomic Encyclopedia of Archaeal and Bacterial Type Strains, Phase II (KMG-II): from individual species to whole genera.</title>
        <authorList>
            <person name="Goeker M."/>
        </authorList>
    </citation>
    <scope>NUCLEOTIDE SEQUENCE [LARGE SCALE GENOMIC DNA]</scope>
    <source>
        <strain evidence="6 7">ATCC BAA-1496</strain>
    </source>
</reference>
<protein>
    <submittedName>
        <fullName evidence="6">GntR family transcriptional regulator</fullName>
    </submittedName>
</protein>
<dbReference type="InterPro" id="IPR011711">
    <property type="entry name" value="GntR_C"/>
</dbReference>